<name>A0A6A4IMW5_9AGAR</name>
<proteinExistence type="predicted"/>
<dbReference type="Pfam" id="PF10441">
    <property type="entry name" value="Urb2"/>
    <property type="match status" value="1"/>
</dbReference>
<dbReference type="AlphaFoldDB" id="A0A6A4IMW5"/>
<protein>
    <recommendedName>
        <fullName evidence="1">Nucleolar 27S pre-rRNA processing Urb2/Npa2 C-terminal domain-containing protein</fullName>
    </recommendedName>
</protein>
<dbReference type="Proteomes" id="UP000799118">
    <property type="component" value="Unassembled WGS sequence"/>
</dbReference>
<accession>A0A6A4IMW5</accession>
<feature type="domain" description="Nucleolar 27S pre-rRNA processing Urb2/Npa2 C-terminal" evidence="1">
    <location>
        <begin position="31"/>
        <end position="249"/>
    </location>
</feature>
<evidence type="ECO:0000259" key="1">
    <source>
        <dbReference type="Pfam" id="PF10441"/>
    </source>
</evidence>
<gene>
    <name evidence="2" type="ORF">BT96DRAFT_952701</name>
</gene>
<sequence>MAPTLSPETFKHALRLILDSLRSSHGDEVNALIRLLTILLQDSPQMFPATLRQLDISGIWLFIAKICGGAEVHDPTTSVETFHCIVTITTALVRLRRDLVLLTIPHLGIILRRLIQSMQTPRPNLGPKQSAMVSRGLPSWINTQEPLGVEESKALSRLLESLNTKTVIKKLTTSTTAPPKAESLAKPFSKHAAYVLKAYVESLNNPLCVLSAVVRKELQPGLYALCGMLNDYSRDALMASATDAGEKALEYEKQRYVGKG</sequence>
<dbReference type="InterPro" id="IPR018849">
    <property type="entry name" value="Urb2/Npa2_C"/>
</dbReference>
<evidence type="ECO:0000313" key="3">
    <source>
        <dbReference type="Proteomes" id="UP000799118"/>
    </source>
</evidence>
<reference evidence="2" key="1">
    <citation type="journal article" date="2019" name="Environ. Microbiol.">
        <title>Fungal ecological strategies reflected in gene transcription - a case study of two litter decomposers.</title>
        <authorList>
            <person name="Barbi F."/>
            <person name="Kohler A."/>
            <person name="Barry K."/>
            <person name="Baskaran P."/>
            <person name="Daum C."/>
            <person name="Fauchery L."/>
            <person name="Ihrmark K."/>
            <person name="Kuo A."/>
            <person name="LaButti K."/>
            <person name="Lipzen A."/>
            <person name="Morin E."/>
            <person name="Grigoriev I.V."/>
            <person name="Henrissat B."/>
            <person name="Lindahl B."/>
            <person name="Martin F."/>
        </authorList>
    </citation>
    <scope>NUCLEOTIDE SEQUENCE</scope>
    <source>
        <strain evidence="2">JB14</strain>
    </source>
</reference>
<organism evidence="2 3">
    <name type="scientific">Gymnopus androsaceus JB14</name>
    <dbReference type="NCBI Taxonomy" id="1447944"/>
    <lineage>
        <taxon>Eukaryota</taxon>
        <taxon>Fungi</taxon>
        <taxon>Dikarya</taxon>
        <taxon>Basidiomycota</taxon>
        <taxon>Agaricomycotina</taxon>
        <taxon>Agaricomycetes</taxon>
        <taxon>Agaricomycetidae</taxon>
        <taxon>Agaricales</taxon>
        <taxon>Marasmiineae</taxon>
        <taxon>Omphalotaceae</taxon>
        <taxon>Gymnopus</taxon>
    </lineage>
</organism>
<evidence type="ECO:0000313" key="2">
    <source>
        <dbReference type="EMBL" id="KAE9410813.1"/>
    </source>
</evidence>
<keyword evidence="3" id="KW-1185">Reference proteome</keyword>
<dbReference type="EMBL" id="ML769384">
    <property type="protein sequence ID" value="KAE9410813.1"/>
    <property type="molecule type" value="Genomic_DNA"/>
</dbReference>
<dbReference type="OrthoDB" id="160374at2759"/>